<dbReference type="Proteomes" id="UP000240988">
    <property type="component" value="Unassembled WGS sequence"/>
</dbReference>
<dbReference type="Pfam" id="PF00582">
    <property type="entry name" value="Usp"/>
    <property type="match status" value="2"/>
</dbReference>
<name>A0A2U3NL57_9MYCO</name>
<dbReference type="InterPro" id="IPR006015">
    <property type="entry name" value="Universal_stress_UspA"/>
</dbReference>
<dbReference type="STRING" id="1841860.GCA_900157375_00065"/>
<evidence type="ECO:0000256" key="1">
    <source>
        <dbReference type="ARBA" id="ARBA00008791"/>
    </source>
</evidence>
<dbReference type="SUPFAM" id="SSF52402">
    <property type="entry name" value="Adenine nucleotide alpha hydrolases-like"/>
    <property type="match status" value="2"/>
</dbReference>
<feature type="domain" description="UspA" evidence="2">
    <location>
        <begin position="159"/>
        <end position="288"/>
    </location>
</feature>
<evidence type="ECO:0000313" key="4">
    <source>
        <dbReference type="Proteomes" id="UP000240988"/>
    </source>
</evidence>
<dbReference type="Gene3D" id="3.40.50.620">
    <property type="entry name" value="HUPs"/>
    <property type="match status" value="2"/>
</dbReference>
<organism evidence="3 4">
    <name type="scientific">Mycobacterium rhizamassiliense</name>
    <dbReference type="NCBI Taxonomy" id="1841860"/>
    <lineage>
        <taxon>Bacteria</taxon>
        <taxon>Bacillati</taxon>
        <taxon>Actinomycetota</taxon>
        <taxon>Actinomycetes</taxon>
        <taxon>Mycobacteriales</taxon>
        <taxon>Mycobacteriaceae</taxon>
        <taxon>Mycobacterium</taxon>
    </lineage>
</organism>
<evidence type="ECO:0000313" key="3">
    <source>
        <dbReference type="EMBL" id="SPM32269.1"/>
    </source>
</evidence>
<dbReference type="RefSeq" id="WP_077085790.1">
    <property type="nucleotide sequence ID" value="NZ_LT721901.1"/>
</dbReference>
<dbReference type="AlphaFoldDB" id="A0A2U3NL57"/>
<proteinExistence type="inferred from homology"/>
<dbReference type="InterPro" id="IPR014729">
    <property type="entry name" value="Rossmann-like_a/b/a_fold"/>
</dbReference>
<gene>
    <name evidence="3" type="ORF">MRAB57_66</name>
</gene>
<sequence>MTKPATKYGVLVGVDGSVGSDAAVRFAAREAMLRRAPLTLLHVVFPAPDWVTASRQLEIAAAREENAHYVLERARKTAAAAIGESALLDVHTEVVYSTVASIFIGASSGAQMVVVGCRGTGVLGRLVLGSVSGAMAHHAHCPVAVIHDDDRSAASDAPVLVGVDGSPASKGAIELAFDEASRRRVQLVALHAWSDDGVFPTLGMDWRKYETQGAQLLAERLARWQAQFPDVQVQRRVVCGKPAQWLIDESQRAQLVVVGSHESGGFPGMLWGSVSFALAHSTRTPLIIHRPGGANELSRQRTPVRSDILHLHA</sequence>
<feature type="domain" description="UspA" evidence="2">
    <location>
        <begin position="10"/>
        <end position="147"/>
    </location>
</feature>
<dbReference type="OrthoDB" id="3174546at2"/>
<protein>
    <submittedName>
        <fullName evidence="3">Universal stress protein</fullName>
    </submittedName>
</protein>
<evidence type="ECO:0000259" key="2">
    <source>
        <dbReference type="Pfam" id="PF00582"/>
    </source>
</evidence>
<dbReference type="CDD" id="cd23944">
    <property type="entry name" value="USP_Rv2623_repeat1"/>
    <property type="match status" value="1"/>
</dbReference>
<reference evidence="3 4" key="1">
    <citation type="submission" date="2017-01" db="EMBL/GenBank/DDBJ databases">
        <authorList>
            <consortium name="Urmite Genomes"/>
        </authorList>
    </citation>
    <scope>NUCLEOTIDE SEQUENCE [LARGE SCALE GENOMIC DNA]</scope>
    <source>
        <strain evidence="3 4">AB57</strain>
    </source>
</reference>
<dbReference type="PANTHER" id="PTHR46268">
    <property type="entry name" value="STRESS RESPONSE PROTEIN NHAX"/>
    <property type="match status" value="1"/>
</dbReference>
<dbReference type="PRINTS" id="PR01438">
    <property type="entry name" value="UNVRSLSTRESS"/>
</dbReference>
<dbReference type="InterPro" id="IPR006016">
    <property type="entry name" value="UspA"/>
</dbReference>
<keyword evidence="4" id="KW-1185">Reference proteome</keyword>
<dbReference type="EMBL" id="FUFA01000001">
    <property type="protein sequence ID" value="SPM32269.1"/>
    <property type="molecule type" value="Genomic_DNA"/>
</dbReference>
<comment type="similarity">
    <text evidence="1">Belongs to the universal stress protein A family.</text>
</comment>
<accession>A0A2U3NL57</accession>
<dbReference type="PANTHER" id="PTHR46268:SF6">
    <property type="entry name" value="UNIVERSAL STRESS PROTEIN UP12"/>
    <property type="match status" value="1"/>
</dbReference>